<dbReference type="InterPro" id="IPR006251">
    <property type="entry name" value="Homoacnase/IPMdehydase_lsu"/>
</dbReference>
<dbReference type="PANTHER" id="PTHR43822">
    <property type="entry name" value="HOMOACONITASE, MITOCHONDRIAL-RELATED"/>
    <property type="match status" value="1"/>
</dbReference>
<dbReference type="NCBIfam" id="TIGR02086">
    <property type="entry name" value="IPMI_arch"/>
    <property type="match status" value="1"/>
</dbReference>
<dbReference type="Proteomes" id="UP001150062">
    <property type="component" value="Unassembled WGS sequence"/>
</dbReference>
<gene>
    <name evidence="7" type="ORF">M0812_23531</name>
    <name evidence="8" type="ORF">M0813_14128</name>
</gene>
<accession>A0AAV7YP84</accession>
<keyword evidence="10" id="KW-1185">Reference proteome</keyword>
<dbReference type="Gene3D" id="3.30.499.10">
    <property type="entry name" value="Aconitase, domain 3"/>
    <property type="match status" value="2"/>
</dbReference>
<name>A0AAV7YP84_9EUKA</name>
<dbReference type="AlphaFoldDB" id="A0AAV7YP84"/>
<dbReference type="InterPro" id="IPR011826">
    <property type="entry name" value="HAcnase/IPMdehydase_lsu_prok"/>
</dbReference>
<feature type="domain" description="Aconitase/3-isopropylmalate dehydratase large subunit alpha/beta/alpha" evidence="6">
    <location>
        <begin position="295"/>
        <end position="414"/>
    </location>
</feature>
<dbReference type="PRINTS" id="PR00415">
    <property type="entry name" value="ACONITASE"/>
</dbReference>
<dbReference type="EMBL" id="JAOAOG010000044">
    <property type="protein sequence ID" value="KAJ6252451.1"/>
    <property type="molecule type" value="Genomic_DNA"/>
</dbReference>
<dbReference type="GO" id="GO:0046872">
    <property type="term" value="F:metal ion binding"/>
    <property type="evidence" value="ECO:0007669"/>
    <property type="project" value="UniProtKB-KW"/>
</dbReference>
<dbReference type="InterPro" id="IPR018136">
    <property type="entry name" value="Aconitase_4Fe-4S_BS"/>
</dbReference>
<dbReference type="InterPro" id="IPR036008">
    <property type="entry name" value="Aconitase_4Fe-4S_dom"/>
</dbReference>
<evidence type="ECO:0000313" key="7">
    <source>
        <dbReference type="EMBL" id="KAJ3430522.1"/>
    </source>
</evidence>
<dbReference type="InterPro" id="IPR033941">
    <property type="entry name" value="IPMI_cat"/>
</dbReference>
<evidence type="ECO:0000256" key="3">
    <source>
        <dbReference type="ARBA" id="ARBA00023004"/>
    </source>
</evidence>
<comment type="caution">
    <text evidence="7">The sequence shown here is derived from an EMBL/GenBank/DDBJ whole genome shotgun (WGS) entry which is preliminary data.</text>
</comment>
<dbReference type="NCBIfam" id="TIGR01343">
    <property type="entry name" value="hacA_fam"/>
    <property type="match status" value="1"/>
</dbReference>
<dbReference type="SUPFAM" id="SSF53732">
    <property type="entry name" value="Aconitase iron-sulfur domain"/>
    <property type="match status" value="1"/>
</dbReference>
<dbReference type="GO" id="GO:0051539">
    <property type="term" value="F:4 iron, 4 sulfur cluster binding"/>
    <property type="evidence" value="ECO:0007669"/>
    <property type="project" value="UniProtKB-KW"/>
</dbReference>
<dbReference type="CDD" id="cd01583">
    <property type="entry name" value="IPMI"/>
    <property type="match status" value="1"/>
</dbReference>
<evidence type="ECO:0000256" key="4">
    <source>
        <dbReference type="ARBA" id="ARBA00023014"/>
    </source>
</evidence>
<dbReference type="EMBL" id="JANTQA010000051">
    <property type="protein sequence ID" value="KAJ3430522.1"/>
    <property type="molecule type" value="Genomic_DNA"/>
</dbReference>
<reference evidence="8" key="1">
    <citation type="submission" date="2022-08" db="EMBL/GenBank/DDBJ databases">
        <title>Novel sulfate-reducing endosymbionts in the free-living metamonad Anaeramoeba.</title>
        <authorList>
            <person name="Jerlstrom-Hultqvist J."/>
            <person name="Cepicka I."/>
            <person name="Gallot-Lavallee L."/>
            <person name="Salas-Leiva D."/>
            <person name="Curtis B.A."/>
            <person name="Zahonova K."/>
            <person name="Pipaliya S."/>
            <person name="Dacks J."/>
            <person name="Roger A.J."/>
        </authorList>
    </citation>
    <scope>NUCLEOTIDE SEQUENCE</scope>
    <source>
        <strain evidence="8">Schooner1</strain>
    </source>
</reference>
<evidence type="ECO:0000313" key="10">
    <source>
        <dbReference type="Proteomes" id="UP001150062"/>
    </source>
</evidence>
<dbReference type="GO" id="GO:0009098">
    <property type="term" value="P:L-leucine biosynthetic process"/>
    <property type="evidence" value="ECO:0007669"/>
    <property type="project" value="InterPro"/>
</dbReference>
<dbReference type="PROSITE" id="PS01244">
    <property type="entry name" value="ACONITASE_2"/>
    <property type="match status" value="1"/>
</dbReference>
<keyword evidence="1" id="KW-0004">4Fe-4S</keyword>
<keyword evidence="2" id="KW-0479">Metal-binding</keyword>
<dbReference type="Pfam" id="PF00330">
    <property type="entry name" value="Aconitase"/>
    <property type="match status" value="2"/>
</dbReference>
<reference evidence="7" key="2">
    <citation type="submission" date="2022-08" db="EMBL/GenBank/DDBJ databases">
        <title>Novel sulphate-reducing endosymbionts in the free-living metamonad Anaeramoeba.</title>
        <authorList>
            <person name="Jerlstrom-Hultqvist J."/>
            <person name="Cepicka I."/>
            <person name="Gallot-Lavallee L."/>
            <person name="Salas-Leiva D."/>
            <person name="Curtis B.A."/>
            <person name="Zahonova K."/>
            <person name="Pipaliya S."/>
            <person name="Dacks J."/>
            <person name="Roger A.J."/>
        </authorList>
    </citation>
    <scope>NUCLEOTIDE SEQUENCE</scope>
    <source>
        <strain evidence="7">Busselton2</strain>
    </source>
</reference>
<sequence>MSFPQTFVEKFLSKKSGQKNLKAGSIVTVEPDHLLTHDNTAAIIGKISPELEEYGIVNKNLPLIVIDHIVPASTSKSAQNHKKIREFVEKHGVKNFYDAGNGVCHQVVLEKGYALPGKLIVGSDSHTCSYGAMNVFSTGIDRTEAACLLLTGKLWLKIPETIKINLTGSLKEGVYAKDLILTIVGELTSSGASYKFLEFHGGESLSISERFTLANMAVEMDGKGGVFPCDQTTKKYLEETCDISSSEYEELWADEDAEYYEEYNFDLDKVVPMLAKPHKPDNVIPIEEYKEDLLFDQFFLGTCTNGRLDDLKIAAEILEGKKIKKGCRMIVAPASKSILKKAMSEGYIEILLEAGAIITPPGCGPCLGGHMGVLAPEEKCLSTANRNFKGRMGCKESEIYLASPATVACSALYGKLVDPRKVLDN</sequence>
<dbReference type="NCBIfam" id="NF001614">
    <property type="entry name" value="PRK00402.1"/>
    <property type="match status" value="1"/>
</dbReference>
<dbReference type="InterPro" id="IPR001030">
    <property type="entry name" value="Acoase/IPM_deHydtase_lsu_aba"/>
</dbReference>
<dbReference type="Proteomes" id="UP001146793">
    <property type="component" value="Unassembled WGS sequence"/>
</dbReference>
<dbReference type="InterPro" id="IPR050067">
    <property type="entry name" value="IPM_dehydratase_rel_enz"/>
</dbReference>
<evidence type="ECO:0000313" key="8">
    <source>
        <dbReference type="EMBL" id="KAJ6252451.1"/>
    </source>
</evidence>
<keyword evidence="5" id="KW-0456">Lyase</keyword>
<dbReference type="GO" id="GO:0003861">
    <property type="term" value="F:3-isopropylmalate dehydratase activity"/>
    <property type="evidence" value="ECO:0007669"/>
    <property type="project" value="InterPro"/>
</dbReference>
<feature type="domain" description="Aconitase/3-isopropylmalate dehydratase large subunit alpha/beta/alpha" evidence="6">
    <location>
        <begin position="24"/>
        <end position="291"/>
    </location>
</feature>
<keyword evidence="3" id="KW-0408">Iron</keyword>
<dbReference type="PANTHER" id="PTHR43822:SF2">
    <property type="entry name" value="HOMOACONITASE, MITOCHONDRIAL"/>
    <property type="match status" value="1"/>
</dbReference>
<keyword evidence="4" id="KW-0411">Iron-sulfur</keyword>
<proteinExistence type="inferred from homology"/>
<evidence type="ECO:0000256" key="5">
    <source>
        <dbReference type="ARBA" id="ARBA00023239"/>
    </source>
</evidence>
<evidence type="ECO:0000256" key="1">
    <source>
        <dbReference type="ARBA" id="ARBA00022485"/>
    </source>
</evidence>
<organism evidence="7 9">
    <name type="scientific">Anaeramoeba flamelloides</name>
    <dbReference type="NCBI Taxonomy" id="1746091"/>
    <lineage>
        <taxon>Eukaryota</taxon>
        <taxon>Metamonada</taxon>
        <taxon>Anaeramoebidae</taxon>
        <taxon>Anaeramoeba</taxon>
    </lineage>
</organism>
<evidence type="ECO:0000256" key="2">
    <source>
        <dbReference type="ARBA" id="ARBA00022723"/>
    </source>
</evidence>
<protein>
    <submittedName>
        <fullName evidence="7 8">Homoaconitase</fullName>
    </submittedName>
</protein>
<evidence type="ECO:0000259" key="6">
    <source>
        <dbReference type="Pfam" id="PF00330"/>
    </source>
</evidence>
<evidence type="ECO:0000313" key="9">
    <source>
        <dbReference type="Proteomes" id="UP001146793"/>
    </source>
</evidence>
<dbReference type="InterPro" id="IPR015931">
    <property type="entry name" value="Acnase/IPM_dHydase_lsu_aba_1/3"/>
</dbReference>
<dbReference type="HAMAP" id="MF_01027">
    <property type="entry name" value="LeuC_type2"/>
    <property type="match status" value="1"/>
</dbReference>